<reference evidence="1" key="1">
    <citation type="submission" date="2023-10" db="EMBL/GenBank/DDBJ databases">
        <authorList>
            <person name="Noh H."/>
        </authorList>
    </citation>
    <scope>NUCLEOTIDE SEQUENCE</scope>
    <source>
        <strain evidence="1">DUCC4014</strain>
    </source>
</reference>
<protein>
    <submittedName>
        <fullName evidence="1">Uncharacterized protein</fullName>
    </submittedName>
</protein>
<dbReference type="GeneID" id="87809993"/>
<dbReference type="Proteomes" id="UP000827549">
    <property type="component" value="Chromosome 5"/>
</dbReference>
<organism evidence="1 2">
    <name type="scientific">Vanrija pseudolonga</name>
    <dbReference type="NCBI Taxonomy" id="143232"/>
    <lineage>
        <taxon>Eukaryota</taxon>
        <taxon>Fungi</taxon>
        <taxon>Dikarya</taxon>
        <taxon>Basidiomycota</taxon>
        <taxon>Agaricomycotina</taxon>
        <taxon>Tremellomycetes</taxon>
        <taxon>Trichosporonales</taxon>
        <taxon>Trichosporonaceae</taxon>
        <taxon>Vanrija</taxon>
    </lineage>
</organism>
<gene>
    <name evidence="1" type="ORF">LOC62_05G006818</name>
</gene>
<accession>A0AAF1BJY4</accession>
<evidence type="ECO:0000313" key="2">
    <source>
        <dbReference type="Proteomes" id="UP000827549"/>
    </source>
</evidence>
<sequence length="340" mass="38046">MTAQIDHRTYPHIFSRILEHVTTANDLATMRALRGTCKDLAAALNPLLQRHVVFSLTDTHIVLRSHDGGAVLIQSRNEHQLARAQTHEPTMRILRNIETVDFHNQDYSPTKTRDLHELLFTPGAPSRTARILAPHNSARRLVGGDYPKVVSFVNLSHTRFALIATNFKPLTLVRDATTAVVNIRVDINLPFHGGILMPFAGHDLAKIVVVFDVAPPLHKVSDTRAKALLFALNKLFESIGSYIDAHSRNSTNQSPLFTFVDLHKAMWQANPDSMLGDLMQLGDDVMPMLLKGFGFPTNHLQTPFWPGEFQSRMDGVVRFLTGEEYMAEVGTQVFSLETVK</sequence>
<evidence type="ECO:0000313" key="1">
    <source>
        <dbReference type="EMBL" id="WOO83292.1"/>
    </source>
</evidence>
<dbReference type="AlphaFoldDB" id="A0AAF1BJY4"/>
<dbReference type="RefSeq" id="XP_062629318.1">
    <property type="nucleotide sequence ID" value="XM_062773334.1"/>
</dbReference>
<dbReference type="EMBL" id="CP086718">
    <property type="protein sequence ID" value="WOO83292.1"/>
    <property type="molecule type" value="Genomic_DNA"/>
</dbReference>
<name>A0AAF1BJY4_9TREE</name>
<proteinExistence type="predicted"/>
<keyword evidence="2" id="KW-1185">Reference proteome</keyword>